<evidence type="ECO:0000259" key="13">
    <source>
        <dbReference type="Pfam" id="PF02852"/>
    </source>
</evidence>
<comment type="cofactor">
    <cofactor evidence="10">
        <name>FAD</name>
        <dbReference type="ChEBI" id="CHEBI:57692"/>
    </cofactor>
    <text evidence="10">Binds 1 FAD per subunit.</text>
</comment>
<evidence type="ECO:0000256" key="8">
    <source>
        <dbReference type="ARBA" id="ARBA00023284"/>
    </source>
</evidence>
<feature type="binding site" evidence="10">
    <location>
        <position position="96"/>
    </location>
    <ligand>
        <name>FAD</name>
        <dbReference type="ChEBI" id="CHEBI:57692"/>
    </ligand>
</feature>
<dbReference type="Proteomes" id="UP001152320">
    <property type="component" value="Chromosome 4"/>
</dbReference>
<dbReference type="SUPFAM" id="SSF51905">
    <property type="entry name" value="FAD/NAD(P)-binding domain"/>
    <property type="match status" value="1"/>
</dbReference>
<proteinExistence type="inferred from homology"/>
<feature type="binding site" evidence="10">
    <location>
        <begin position="226"/>
        <end position="233"/>
    </location>
    <ligand>
        <name>NAD(+)</name>
        <dbReference type="ChEBI" id="CHEBI:57540"/>
    </ligand>
</feature>
<dbReference type="SUPFAM" id="SSF55424">
    <property type="entry name" value="FAD/NAD-linked reductases, dimerisation (C-terminal) domain"/>
    <property type="match status" value="1"/>
</dbReference>
<evidence type="ECO:0000313" key="15">
    <source>
        <dbReference type="EMBL" id="KAJ8043274.1"/>
    </source>
</evidence>
<dbReference type="InterPro" id="IPR012999">
    <property type="entry name" value="Pyr_OxRdtase_I_AS"/>
</dbReference>
<dbReference type="Gene3D" id="3.50.50.60">
    <property type="entry name" value="FAD/NAD(P)-binding domain"/>
    <property type="match status" value="2"/>
</dbReference>
<keyword evidence="6 12" id="KW-0560">Oxidoreductase</keyword>
<evidence type="ECO:0000256" key="12">
    <source>
        <dbReference type="RuleBase" id="RU003691"/>
    </source>
</evidence>
<dbReference type="FunFam" id="3.30.390.30:FF:000004">
    <property type="entry name" value="Thioredoxin reductase 1, cytoplasmic"/>
    <property type="match status" value="1"/>
</dbReference>
<dbReference type="GO" id="GO:0050660">
    <property type="term" value="F:flavin adenine dinucleotide binding"/>
    <property type="evidence" value="ECO:0007669"/>
    <property type="project" value="InterPro"/>
</dbReference>
<keyword evidence="3 12" id="KW-0285">Flavoprotein</keyword>
<feature type="binding site" evidence="10">
    <location>
        <position position="359"/>
    </location>
    <ligand>
        <name>FAD</name>
        <dbReference type="ChEBI" id="CHEBI:57692"/>
    </ligand>
</feature>
<dbReference type="GO" id="GO:0005739">
    <property type="term" value="C:mitochondrion"/>
    <property type="evidence" value="ECO:0007669"/>
    <property type="project" value="TreeGrafter"/>
</dbReference>
<dbReference type="InterPro" id="IPR006338">
    <property type="entry name" value="Thioredoxin/glutathione_Rdtase"/>
</dbReference>
<dbReference type="GO" id="GO:0004362">
    <property type="term" value="F:glutathione-disulfide reductase (NADPH) activity"/>
    <property type="evidence" value="ECO:0007669"/>
    <property type="project" value="TreeGrafter"/>
</dbReference>
<dbReference type="GO" id="GO:0005829">
    <property type="term" value="C:cytosol"/>
    <property type="evidence" value="ECO:0007669"/>
    <property type="project" value="TreeGrafter"/>
</dbReference>
<dbReference type="EMBL" id="JAIZAY010000004">
    <property type="protein sequence ID" value="KAJ8043274.1"/>
    <property type="molecule type" value="Genomic_DNA"/>
</dbReference>
<evidence type="ECO:0000256" key="1">
    <source>
        <dbReference type="ARBA" id="ARBA00007532"/>
    </source>
</evidence>
<dbReference type="NCBIfam" id="TIGR01438">
    <property type="entry name" value="TGR"/>
    <property type="match status" value="1"/>
</dbReference>
<keyword evidence="10" id="KW-0547">Nucleotide-binding</keyword>
<evidence type="ECO:0000256" key="5">
    <source>
        <dbReference type="ARBA" id="ARBA00022857"/>
    </source>
</evidence>
<feature type="binding site" evidence="10">
    <location>
        <position position="160"/>
    </location>
    <ligand>
        <name>FAD</name>
        <dbReference type="ChEBI" id="CHEBI:57692"/>
    </ligand>
</feature>
<evidence type="ECO:0000256" key="10">
    <source>
        <dbReference type="PIRSR" id="PIRSR000350-3"/>
    </source>
</evidence>
<evidence type="ECO:0000259" key="14">
    <source>
        <dbReference type="Pfam" id="PF07992"/>
    </source>
</evidence>
<dbReference type="InterPro" id="IPR016156">
    <property type="entry name" value="FAD/NAD-linked_Rdtase_dimer_sf"/>
</dbReference>
<keyword evidence="10" id="KW-0520">NAD</keyword>
<dbReference type="GO" id="GO:0034599">
    <property type="term" value="P:cellular response to oxidative stress"/>
    <property type="evidence" value="ECO:0007669"/>
    <property type="project" value="TreeGrafter"/>
</dbReference>
<comment type="caution">
    <text evidence="15">The sequence shown here is derived from an EMBL/GenBank/DDBJ whole genome shotgun (WGS) entry which is preliminary data.</text>
</comment>
<comment type="similarity">
    <text evidence="1 12">Belongs to the class-I pyridine nucleotide-disulfide oxidoreductase family.</text>
</comment>
<feature type="active site" description="Proton acceptor" evidence="9">
    <location>
        <position position="497"/>
    </location>
</feature>
<dbReference type="InterPro" id="IPR046952">
    <property type="entry name" value="GSHR/TRXR-like"/>
</dbReference>
<dbReference type="GO" id="GO:0004791">
    <property type="term" value="F:thioredoxin-disulfide reductase (NADPH) activity"/>
    <property type="evidence" value="ECO:0007669"/>
    <property type="project" value="UniProtKB-EC"/>
</dbReference>
<evidence type="ECO:0000256" key="3">
    <source>
        <dbReference type="ARBA" id="ARBA00022630"/>
    </source>
</evidence>
<feature type="binding site" evidence="10">
    <location>
        <position position="318"/>
    </location>
    <ligand>
        <name>NAD(+)</name>
        <dbReference type="ChEBI" id="CHEBI:57540"/>
    </ligand>
</feature>
<organism evidence="15 16">
    <name type="scientific">Holothuria leucospilota</name>
    <name type="common">Black long sea cucumber</name>
    <name type="synonym">Mertensiothuria leucospilota</name>
    <dbReference type="NCBI Taxonomy" id="206669"/>
    <lineage>
        <taxon>Eukaryota</taxon>
        <taxon>Metazoa</taxon>
        <taxon>Echinodermata</taxon>
        <taxon>Eleutherozoa</taxon>
        <taxon>Echinozoa</taxon>
        <taxon>Holothuroidea</taxon>
        <taxon>Aspidochirotacea</taxon>
        <taxon>Aspidochirotida</taxon>
        <taxon>Holothuriidae</taxon>
        <taxon>Holothuria</taxon>
    </lineage>
</organism>
<dbReference type="GO" id="GO:0006749">
    <property type="term" value="P:glutathione metabolic process"/>
    <property type="evidence" value="ECO:0007669"/>
    <property type="project" value="TreeGrafter"/>
</dbReference>
<dbReference type="PIRSF" id="PIRSF000350">
    <property type="entry name" value="Mercury_reductase_MerA"/>
    <property type="match status" value="1"/>
</dbReference>
<feature type="disulfide bond" description="Redox-active" evidence="11">
    <location>
        <begin position="87"/>
        <end position="92"/>
    </location>
</feature>
<dbReference type="PRINTS" id="PR00411">
    <property type="entry name" value="PNDRDTASEI"/>
</dbReference>
<dbReference type="Pfam" id="PF07992">
    <property type="entry name" value="Pyr_redox_2"/>
    <property type="match status" value="1"/>
</dbReference>
<dbReference type="FunFam" id="3.50.50.60:FF:000190">
    <property type="entry name" value="Thioredoxin reductase"/>
    <property type="match status" value="1"/>
</dbReference>
<name>A0A9Q1HEF7_HOLLE</name>
<evidence type="ECO:0000256" key="4">
    <source>
        <dbReference type="ARBA" id="ARBA00022827"/>
    </source>
</evidence>
<dbReference type="PANTHER" id="PTHR42737">
    <property type="entry name" value="GLUTATHIONE REDUCTASE"/>
    <property type="match status" value="1"/>
</dbReference>
<sequence length="522" mass="57517">MASYRVFCRNMKTSDVLSYIVKQNLRRCRRFSSHTDERQNYDLVVIGGGSGGLACAKEAASLAKRVAVVDFVEPSPRGTTWGLGGTCVNVGCIPKKLMHQASLLGEAIKDSRHYGWQVPDEVNHSWQTLVQSVQNHVRSLNWGHRVQLNEKKVTYYNGWGKFLDEHRIKTTLKNGDEKIIHAANVVLATGMRPKYPQEVPGALEYGISSDDIFSLQKPPGKTLVIGGSYVALETAGFLQGLGFPTTVMVRSICLRGFDQQMSQLVTDHMSNNAGVKFQWKTTPVSVEKTKNGSFSVRWRDEEGKEDVDHYDTVLFAVGRIPQTSNLGLENTSVKLKSDGKILQSQHEQSSVPHIYAIGDILDGGIELTPVAIKAGKLLAHRLFGNSNKVLDYSKVPTTVFTPLEFSSVGFSEEDAIERHGEENIEVYHAFYKPLEFTVAERPSDQCYIKAVCERTGSQKILGLHITGPNAGEIMQGFAVAVGFGISYEELSASLGIHPTSAEEVVKLHITKRSGEDPTVTGC</sequence>
<keyword evidence="5" id="KW-0521">NADP</keyword>
<protein>
    <recommendedName>
        <fullName evidence="2">thioredoxin-disulfide reductase (NADPH)</fullName>
        <ecNumber evidence="2">1.8.1.9</ecNumber>
    </recommendedName>
</protein>
<evidence type="ECO:0000256" key="6">
    <source>
        <dbReference type="ARBA" id="ARBA00023002"/>
    </source>
</evidence>
<keyword evidence="16" id="KW-1185">Reference proteome</keyword>
<keyword evidence="8 12" id="KW-0676">Redox-active center</keyword>
<dbReference type="PANTHER" id="PTHR42737:SF7">
    <property type="entry name" value="THIOREDOXIN-DISULFIDE REDUCTASE"/>
    <property type="match status" value="1"/>
</dbReference>
<gene>
    <name evidence="15" type="ORF">HOLleu_10298</name>
</gene>
<feature type="domain" description="Pyridine nucleotide-disulphide oxidoreductase dimerisation" evidence="13">
    <location>
        <begin position="395"/>
        <end position="506"/>
    </location>
</feature>
<dbReference type="InterPro" id="IPR023753">
    <property type="entry name" value="FAD/NAD-binding_dom"/>
</dbReference>
<dbReference type="OrthoDB" id="5956163at2759"/>
<dbReference type="GO" id="GO:0045454">
    <property type="term" value="P:cell redox homeostasis"/>
    <property type="evidence" value="ECO:0007669"/>
    <property type="project" value="InterPro"/>
</dbReference>
<dbReference type="InterPro" id="IPR036188">
    <property type="entry name" value="FAD/NAD-bd_sf"/>
</dbReference>
<evidence type="ECO:0000256" key="11">
    <source>
        <dbReference type="PIRSR" id="PIRSR000350-4"/>
    </source>
</evidence>
<feature type="domain" description="FAD/NAD(P)-binding" evidence="14">
    <location>
        <begin position="41"/>
        <end position="375"/>
    </location>
</feature>
<dbReference type="Gene3D" id="3.30.390.30">
    <property type="match status" value="1"/>
</dbReference>
<accession>A0A9Q1HEF7</accession>
<evidence type="ECO:0000313" key="16">
    <source>
        <dbReference type="Proteomes" id="UP001152320"/>
    </source>
</evidence>
<dbReference type="PROSITE" id="PS00076">
    <property type="entry name" value="PYRIDINE_REDOX_1"/>
    <property type="match status" value="1"/>
</dbReference>
<dbReference type="AlphaFoldDB" id="A0A9Q1HEF7"/>
<keyword evidence="7" id="KW-1015">Disulfide bond</keyword>
<reference evidence="15" key="1">
    <citation type="submission" date="2021-10" db="EMBL/GenBank/DDBJ databases">
        <title>Tropical sea cucumber genome reveals ecological adaptation and Cuvierian tubules defense mechanism.</title>
        <authorList>
            <person name="Chen T."/>
        </authorList>
    </citation>
    <scope>NUCLEOTIDE SEQUENCE</scope>
    <source>
        <strain evidence="15">Nanhai2018</strain>
        <tissue evidence="15">Muscle</tissue>
    </source>
</reference>
<evidence type="ECO:0000256" key="7">
    <source>
        <dbReference type="ARBA" id="ARBA00023157"/>
    </source>
</evidence>
<evidence type="ECO:0000256" key="9">
    <source>
        <dbReference type="PIRSR" id="PIRSR000350-2"/>
    </source>
</evidence>
<evidence type="ECO:0000256" key="2">
    <source>
        <dbReference type="ARBA" id="ARBA00012610"/>
    </source>
</evidence>
<dbReference type="PRINTS" id="PR00368">
    <property type="entry name" value="FADPNR"/>
</dbReference>
<dbReference type="EC" id="1.8.1.9" evidence="2"/>
<dbReference type="InterPro" id="IPR001100">
    <property type="entry name" value="Pyr_nuc-diS_OxRdtase"/>
</dbReference>
<dbReference type="InterPro" id="IPR004099">
    <property type="entry name" value="Pyr_nucl-diS_OxRdtase_dimer"/>
</dbReference>
<keyword evidence="4 10" id="KW-0274">FAD</keyword>
<dbReference type="Pfam" id="PF02852">
    <property type="entry name" value="Pyr_redox_dim"/>
    <property type="match status" value="1"/>
</dbReference>